<dbReference type="InterPro" id="IPR036249">
    <property type="entry name" value="Thioredoxin-like_sf"/>
</dbReference>
<name>A0ABN6PDI2_9EURY</name>
<keyword evidence="3" id="KW-1185">Reference proteome</keyword>
<dbReference type="GeneID" id="71964827"/>
<sequence>MNDKIILRLYTTPQNPHAKAATETLQKIRKIGVKIDLEIIDITKNPKLARENHIIAIPTLDKIKPKPTRRIIGDLSDDKALLKFLGVSKLGRVPNNPKSS</sequence>
<evidence type="ECO:0000259" key="1">
    <source>
        <dbReference type="SMART" id="SM01248"/>
    </source>
</evidence>
<dbReference type="Gene3D" id="3.40.30.10">
    <property type="entry name" value="Glutaredoxin"/>
    <property type="match status" value="1"/>
</dbReference>
<dbReference type="PANTHER" id="PTHR41709">
    <property type="entry name" value="KAIB-LIKE PROTEIN 1"/>
    <property type="match status" value="1"/>
</dbReference>
<dbReference type="Proteomes" id="UP000831817">
    <property type="component" value="Chromosome"/>
</dbReference>
<dbReference type="RefSeq" id="WP_248564798.1">
    <property type="nucleotide sequence ID" value="NZ_AP025698.1"/>
</dbReference>
<evidence type="ECO:0000313" key="2">
    <source>
        <dbReference type="EMBL" id="BDH78939.1"/>
    </source>
</evidence>
<proteinExistence type="predicted"/>
<evidence type="ECO:0000313" key="3">
    <source>
        <dbReference type="Proteomes" id="UP000831817"/>
    </source>
</evidence>
<dbReference type="InterPro" id="IPR011649">
    <property type="entry name" value="KaiB_domain"/>
</dbReference>
<reference evidence="2 3" key="1">
    <citation type="submission" date="2022-04" db="EMBL/GenBank/DDBJ databases">
        <title>Complete genome of Methanothermobacter tenebrarum strain RMAS.</title>
        <authorList>
            <person name="Nakamura K."/>
            <person name="Oshima K."/>
            <person name="Hattori M."/>
            <person name="Kamagata Y."/>
            <person name="Takamizawa K."/>
        </authorList>
    </citation>
    <scope>NUCLEOTIDE SEQUENCE [LARGE SCALE GENOMIC DNA]</scope>
    <source>
        <strain evidence="2 3">RMAS</strain>
    </source>
</reference>
<gene>
    <name evidence="2" type="ORF">MTTB_03180</name>
</gene>
<dbReference type="SMART" id="SM01248">
    <property type="entry name" value="KaiB"/>
    <property type="match status" value="1"/>
</dbReference>
<dbReference type="Pfam" id="PF07689">
    <property type="entry name" value="KaiB"/>
    <property type="match status" value="1"/>
</dbReference>
<dbReference type="InterPro" id="IPR039022">
    <property type="entry name" value="KaiB-like"/>
</dbReference>
<feature type="domain" description="KaiB" evidence="1">
    <location>
        <begin position="8"/>
        <end position="87"/>
    </location>
</feature>
<dbReference type="SUPFAM" id="SSF52833">
    <property type="entry name" value="Thioredoxin-like"/>
    <property type="match status" value="1"/>
</dbReference>
<accession>A0ABN6PDI2</accession>
<organism evidence="2 3">
    <name type="scientific">Methanothermobacter tenebrarum</name>
    <dbReference type="NCBI Taxonomy" id="680118"/>
    <lineage>
        <taxon>Archaea</taxon>
        <taxon>Methanobacteriati</taxon>
        <taxon>Methanobacteriota</taxon>
        <taxon>Methanomada group</taxon>
        <taxon>Methanobacteria</taxon>
        <taxon>Methanobacteriales</taxon>
        <taxon>Methanobacteriaceae</taxon>
        <taxon>Methanothermobacter</taxon>
    </lineage>
</organism>
<dbReference type="EMBL" id="AP025698">
    <property type="protein sequence ID" value="BDH78939.1"/>
    <property type="molecule type" value="Genomic_DNA"/>
</dbReference>
<protein>
    <recommendedName>
        <fullName evidence="1">KaiB domain-containing protein</fullName>
    </recommendedName>
</protein>
<dbReference type="PANTHER" id="PTHR41709:SF2">
    <property type="entry name" value="CIRCADIAN CLOCK PROTEIN KAIB2"/>
    <property type="match status" value="1"/>
</dbReference>